<gene>
    <name evidence="12" type="primary">eccB</name>
    <name evidence="12" type="ORF">EBN03_16835</name>
</gene>
<evidence type="ECO:0000256" key="5">
    <source>
        <dbReference type="ARBA" id="ARBA00022741"/>
    </source>
</evidence>
<feature type="transmembrane region" description="Helical" evidence="11">
    <location>
        <begin position="43"/>
        <end position="64"/>
    </location>
</feature>
<dbReference type="OrthoDB" id="3847604at2"/>
<dbReference type="Pfam" id="PF05108">
    <property type="entry name" value="T7SS_ESX1_EccB"/>
    <property type="match status" value="1"/>
</dbReference>
<dbReference type="PANTHER" id="PTHR40765:SF2">
    <property type="entry name" value="ESX-2 SECRETION SYSTEM ATPASE ECCB2"/>
    <property type="match status" value="1"/>
</dbReference>
<keyword evidence="9 11" id="KW-0472">Membrane</keyword>
<dbReference type="InterPro" id="IPR007795">
    <property type="entry name" value="T7SS_EccB"/>
</dbReference>
<keyword evidence="8 11" id="KW-1133">Transmembrane helix</keyword>
<evidence type="ECO:0000256" key="10">
    <source>
        <dbReference type="SAM" id="MobiDB-lite"/>
    </source>
</evidence>
<dbReference type="NCBIfam" id="TIGR03919">
    <property type="entry name" value="T7SS_EccB"/>
    <property type="match status" value="1"/>
</dbReference>
<keyword evidence="4 11" id="KW-0812">Transmembrane</keyword>
<dbReference type="Proteomes" id="UP000279275">
    <property type="component" value="Unassembled WGS sequence"/>
</dbReference>
<evidence type="ECO:0000256" key="8">
    <source>
        <dbReference type="ARBA" id="ARBA00022989"/>
    </source>
</evidence>
<comment type="similarity">
    <text evidence="2">Belongs to the EccB family.</text>
</comment>
<evidence type="ECO:0000256" key="3">
    <source>
        <dbReference type="ARBA" id="ARBA00022475"/>
    </source>
</evidence>
<dbReference type="EMBL" id="RFFH01000006">
    <property type="protein sequence ID" value="RMI31839.1"/>
    <property type="molecule type" value="Genomic_DNA"/>
</dbReference>
<dbReference type="PANTHER" id="PTHR40765">
    <property type="entry name" value="ESX-2 SECRETION SYSTEM ATPASE ECCB2"/>
    <property type="match status" value="1"/>
</dbReference>
<feature type="region of interest" description="Disordered" evidence="10">
    <location>
        <begin position="477"/>
        <end position="499"/>
    </location>
</feature>
<dbReference type="GO" id="GO:0005576">
    <property type="term" value="C:extracellular region"/>
    <property type="evidence" value="ECO:0007669"/>
    <property type="project" value="TreeGrafter"/>
</dbReference>
<dbReference type="InterPro" id="IPR044857">
    <property type="entry name" value="T7SS_EccB_R1"/>
</dbReference>
<accession>A0A3M2L289</accession>
<evidence type="ECO:0000256" key="9">
    <source>
        <dbReference type="ARBA" id="ARBA00023136"/>
    </source>
</evidence>
<organism evidence="12 13">
    <name type="scientific">Nocardia stercoris</name>
    <dbReference type="NCBI Taxonomy" id="2483361"/>
    <lineage>
        <taxon>Bacteria</taxon>
        <taxon>Bacillati</taxon>
        <taxon>Actinomycetota</taxon>
        <taxon>Actinomycetes</taxon>
        <taxon>Mycobacteriales</taxon>
        <taxon>Nocardiaceae</taxon>
        <taxon>Nocardia</taxon>
    </lineage>
</organism>
<dbReference type="InterPro" id="IPR042485">
    <property type="entry name" value="T7SS_EccB_R3"/>
</dbReference>
<evidence type="ECO:0000256" key="1">
    <source>
        <dbReference type="ARBA" id="ARBA00004162"/>
    </source>
</evidence>
<keyword evidence="7" id="KW-0067">ATP-binding</keyword>
<keyword evidence="6" id="KW-0378">Hydrolase</keyword>
<dbReference type="GO" id="GO:0016787">
    <property type="term" value="F:hydrolase activity"/>
    <property type="evidence" value="ECO:0007669"/>
    <property type="project" value="UniProtKB-KW"/>
</dbReference>
<evidence type="ECO:0000256" key="7">
    <source>
        <dbReference type="ARBA" id="ARBA00022840"/>
    </source>
</evidence>
<protein>
    <submittedName>
        <fullName evidence="12">Type VII secretion protein EccB</fullName>
    </submittedName>
</protein>
<sequence>MPSKPTTRWQISGYRFLVRRMEHALVRRDVRMLHDPMRSQSRAYVAGAVLGVVALAGCGVLALLRPQGAIGDNKILLGKDSGAVYAVVDGTVHPALNLASARLAVGDPAKPVSIKESELAKKPLGALIGIPGAPSSLNFATDGAGRPWTVCDELRNDGTGKVTDTVIAGSLSLGDKAKVLDPNQALLVQGKDATYLVYGKHRAKVDMNDSNVTVALNIRGETPRPVSEGLLNAIPEVLPIVPPQIVDPGGTPTFALAGNHHNGDVVHVDTLNKDYVVLRDGLQEISPLTVQIIRNANPDNGAARSISQHDQANAPASHALAVADYPETAPQLLNSKDAPVSCLSWKPLTNAGAKADGSSHAELSLLAGHVLPIPDKAVPTRLAQADSGGAKADQFYKTPGDGIFAQSTGIEPDSQRRDSEFFVADTGVRYDIKDGEAAKALGMDSDHAKPEPAPWPIVALLASGPTLGRTEAMVAHDGVAPDPTPAKTLVTTAAPAKPN</sequence>
<keyword evidence="5" id="KW-0547">Nucleotide-binding</keyword>
<evidence type="ECO:0000256" key="4">
    <source>
        <dbReference type="ARBA" id="ARBA00022692"/>
    </source>
</evidence>
<evidence type="ECO:0000313" key="13">
    <source>
        <dbReference type="Proteomes" id="UP000279275"/>
    </source>
</evidence>
<evidence type="ECO:0000256" key="2">
    <source>
        <dbReference type="ARBA" id="ARBA00008149"/>
    </source>
</evidence>
<dbReference type="AlphaFoldDB" id="A0A3M2L289"/>
<dbReference type="Gene3D" id="3.30.2390.20">
    <property type="entry name" value="Type VII secretion system EccB, repeat 1 domain"/>
    <property type="match status" value="1"/>
</dbReference>
<evidence type="ECO:0000313" key="12">
    <source>
        <dbReference type="EMBL" id="RMI31839.1"/>
    </source>
</evidence>
<proteinExistence type="inferred from homology"/>
<comment type="subcellular location">
    <subcellularLocation>
        <location evidence="1">Cell membrane</location>
        <topology evidence="1">Single-pass membrane protein</topology>
    </subcellularLocation>
</comment>
<keyword evidence="13" id="KW-1185">Reference proteome</keyword>
<dbReference type="Gene3D" id="2.40.50.910">
    <property type="entry name" value="Type VII secretion system EccB, repeat 3 domain"/>
    <property type="match status" value="1"/>
</dbReference>
<evidence type="ECO:0000256" key="6">
    <source>
        <dbReference type="ARBA" id="ARBA00022801"/>
    </source>
</evidence>
<reference evidence="12 13" key="1">
    <citation type="submission" date="2018-10" db="EMBL/GenBank/DDBJ databases">
        <title>Isolation from cow dung.</title>
        <authorList>
            <person name="Ling L."/>
        </authorList>
    </citation>
    <scope>NUCLEOTIDE SEQUENCE [LARGE SCALE GENOMIC DNA]</scope>
    <source>
        <strain evidence="12 13">NEAU-LL90</strain>
    </source>
</reference>
<comment type="caution">
    <text evidence="12">The sequence shown here is derived from an EMBL/GenBank/DDBJ whole genome shotgun (WGS) entry which is preliminary data.</text>
</comment>
<dbReference type="GO" id="GO:0005886">
    <property type="term" value="C:plasma membrane"/>
    <property type="evidence" value="ECO:0007669"/>
    <property type="project" value="UniProtKB-SubCell"/>
</dbReference>
<evidence type="ECO:0000256" key="11">
    <source>
        <dbReference type="SAM" id="Phobius"/>
    </source>
</evidence>
<dbReference type="GO" id="GO:0005524">
    <property type="term" value="F:ATP binding"/>
    <property type="evidence" value="ECO:0007669"/>
    <property type="project" value="UniProtKB-KW"/>
</dbReference>
<dbReference type="RefSeq" id="WP_122188971.1">
    <property type="nucleotide sequence ID" value="NZ_RFFH01000006.1"/>
</dbReference>
<name>A0A3M2L289_9NOCA</name>
<keyword evidence="3" id="KW-1003">Cell membrane</keyword>